<dbReference type="AlphaFoldDB" id="A0A6J6VCY5"/>
<evidence type="ECO:0000259" key="1">
    <source>
        <dbReference type="PROSITE" id="PS51340"/>
    </source>
</evidence>
<name>A0A6J6VCY5_9ZZZZ</name>
<dbReference type="PROSITE" id="PS51340">
    <property type="entry name" value="MOSC"/>
    <property type="match status" value="1"/>
</dbReference>
<dbReference type="PANTHER" id="PTHR30212:SF2">
    <property type="entry name" value="PROTEIN YIIM"/>
    <property type="match status" value="1"/>
</dbReference>
<dbReference type="GO" id="GO:0030151">
    <property type="term" value="F:molybdenum ion binding"/>
    <property type="evidence" value="ECO:0007669"/>
    <property type="project" value="InterPro"/>
</dbReference>
<reference evidence="2" key="1">
    <citation type="submission" date="2020-05" db="EMBL/GenBank/DDBJ databases">
        <authorList>
            <person name="Chiriac C."/>
            <person name="Salcher M."/>
            <person name="Ghai R."/>
            <person name="Kavagutti S V."/>
        </authorList>
    </citation>
    <scope>NUCLEOTIDE SEQUENCE</scope>
</reference>
<accession>A0A6J6VCY5</accession>
<dbReference type="PANTHER" id="PTHR30212">
    <property type="entry name" value="PROTEIN YIIM"/>
    <property type="match status" value="1"/>
</dbReference>
<feature type="domain" description="MOSC" evidence="1">
    <location>
        <begin position="48"/>
        <end position="182"/>
    </location>
</feature>
<dbReference type="InterPro" id="IPR005302">
    <property type="entry name" value="MoCF_Sase_C"/>
</dbReference>
<gene>
    <name evidence="2" type="ORF">UFOPK2870_01244</name>
</gene>
<dbReference type="Gene3D" id="2.40.33.20">
    <property type="entry name" value="PK beta-barrel domain-like"/>
    <property type="match status" value="1"/>
</dbReference>
<dbReference type="SUPFAM" id="SSF50800">
    <property type="entry name" value="PK beta-barrel domain-like"/>
    <property type="match status" value="1"/>
</dbReference>
<proteinExistence type="predicted"/>
<dbReference type="Pfam" id="PF03473">
    <property type="entry name" value="MOSC"/>
    <property type="match status" value="1"/>
</dbReference>
<organism evidence="2">
    <name type="scientific">freshwater metagenome</name>
    <dbReference type="NCBI Taxonomy" id="449393"/>
    <lineage>
        <taxon>unclassified sequences</taxon>
        <taxon>metagenomes</taxon>
        <taxon>ecological metagenomes</taxon>
    </lineage>
</organism>
<dbReference type="InterPro" id="IPR052353">
    <property type="entry name" value="Benzoxazolinone_Detox_Enz"/>
</dbReference>
<dbReference type="InterPro" id="IPR011037">
    <property type="entry name" value="Pyrv_Knase-like_insert_dom_sf"/>
</dbReference>
<dbReference type="GO" id="GO:0030170">
    <property type="term" value="F:pyridoxal phosphate binding"/>
    <property type="evidence" value="ECO:0007669"/>
    <property type="project" value="InterPro"/>
</dbReference>
<protein>
    <submittedName>
        <fullName evidence="2">Unannotated protein</fullName>
    </submittedName>
</protein>
<dbReference type="GO" id="GO:0003824">
    <property type="term" value="F:catalytic activity"/>
    <property type="evidence" value="ECO:0007669"/>
    <property type="project" value="InterPro"/>
</dbReference>
<sequence>MEKYDQLSESQVESLLAAMWRFFPTMRSLAIEHLGTIAHLHASKGLPKKPLSSAVIGWKGVEGDVQSWRVGHGRPWQALCIWSTDAIETLQAEGHPIAPGYAGENITVAGIPAEAFRPGAHFRIGAVRGFLTSYAIPCKQNNDWFLNRDFKRMSHERGDQCRLYAMVTTCGDIAVGDTFELFTDR</sequence>
<evidence type="ECO:0000313" key="2">
    <source>
        <dbReference type="EMBL" id="CAB4769556.1"/>
    </source>
</evidence>
<dbReference type="EMBL" id="CAEZZL010000130">
    <property type="protein sequence ID" value="CAB4769556.1"/>
    <property type="molecule type" value="Genomic_DNA"/>
</dbReference>